<name>A0A7W6H0V2_9RHOB</name>
<proteinExistence type="predicted"/>
<dbReference type="EMBL" id="JACIEI010000010">
    <property type="protein sequence ID" value="MBB3994985.1"/>
    <property type="molecule type" value="Genomic_DNA"/>
</dbReference>
<organism evidence="1 2">
    <name type="scientific">Sulfitobacter undariae</name>
    <dbReference type="NCBI Taxonomy" id="1563671"/>
    <lineage>
        <taxon>Bacteria</taxon>
        <taxon>Pseudomonadati</taxon>
        <taxon>Pseudomonadota</taxon>
        <taxon>Alphaproteobacteria</taxon>
        <taxon>Rhodobacterales</taxon>
        <taxon>Roseobacteraceae</taxon>
        <taxon>Sulfitobacter</taxon>
    </lineage>
</organism>
<dbReference type="Proteomes" id="UP000530268">
    <property type="component" value="Unassembled WGS sequence"/>
</dbReference>
<comment type="caution">
    <text evidence="1">The sequence shown here is derived from an EMBL/GenBank/DDBJ whole genome shotgun (WGS) entry which is preliminary data.</text>
</comment>
<gene>
    <name evidence="1" type="ORF">GGR95_002635</name>
</gene>
<evidence type="ECO:0000313" key="2">
    <source>
        <dbReference type="Proteomes" id="UP000530268"/>
    </source>
</evidence>
<sequence>MQNISHVLHEKGEIWIKGYKPLPNIGSGILPSLTAYVEEHLSHKTSPFPLYPTLTDTPTSRKLPPTGYWMFICNPRLWDAEKWLEQDIEELLYKISKHIGTRERFSWLRQHHGPLSKSPQASSLWKC</sequence>
<protein>
    <submittedName>
        <fullName evidence="1">Uncharacterized protein</fullName>
    </submittedName>
</protein>
<accession>A0A7W6H0V2</accession>
<dbReference type="AlphaFoldDB" id="A0A7W6H0V2"/>
<dbReference type="RefSeq" id="WP_184566496.1">
    <property type="nucleotide sequence ID" value="NZ_JACIEI010000010.1"/>
</dbReference>
<keyword evidence="2" id="KW-1185">Reference proteome</keyword>
<evidence type="ECO:0000313" key="1">
    <source>
        <dbReference type="EMBL" id="MBB3994985.1"/>
    </source>
</evidence>
<reference evidence="1 2" key="1">
    <citation type="submission" date="2020-08" db="EMBL/GenBank/DDBJ databases">
        <title>Genomic Encyclopedia of Type Strains, Phase IV (KMG-IV): sequencing the most valuable type-strain genomes for metagenomic binning, comparative biology and taxonomic classification.</title>
        <authorList>
            <person name="Goeker M."/>
        </authorList>
    </citation>
    <scope>NUCLEOTIDE SEQUENCE [LARGE SCALE GENOMIC DNA]</scope>
    <source>
        <strain evidence="1 2">DSM 102234</strain>
    </source>
</reference>